<dbReference type="Gene3D" id="3.40.50.10610">
    <property type="entry name" value="ABC-type transport auxiliary lipoprotein component"/>
    <property type="match status" value="1"/>
</dbReference>
<accession>A0A6L9Y778</accession>
<comment type="caution">
    <text evidence="3">The sequence shown here is derived from an EMBL/GenBank/DDBJ whole genome shotgun (WGS) entry which is preliminary data.</text>
</comment>
<evidence type="ECO:0000259" key="2">
    <source>
        <dbReference type="Pfam" id="PF03886"/>
    </source>
</evidence>
<sequence length="196" mass="22269">MKLIRLSIASFAVVLGACSILPSNPPTDAYRLPDSQVSVQFAPKPLGIVIPEPYANRFLNHQRLTVVLENNEVQAYSGVNWVDIAPKVFRDRLVDDFRRARAYQTVVKNDELINLDRLLQTDIQAYQIQYQQGKPYVVIDVNVALINRRQGNIIGASNFRQERELSSAQIETVMQAFGEVSDQVNTQILQWVRAQE</sequence>
<evidence type="ECO:0000313" key="4">
    <source>
        <dbReference type="Proteomes" id="UP000477651"/>
    </source>
</evidence>
<dbReference type="PROSITE" id="PS51257">
    <property type="entry name" value="PROKAR_LIPOPROTEIN"/>
    <property type="match status" value="1"/>
</dbReference>
<protein>
    <recommendedName>
        <fullName evidence="2">ABC-type transport auxiliary lipoprotein component domain-containing protein</fullName>
    </recommendedName>
</protein>
<gene>
    <name evidence="3" type="ORF">F9B74_08480</name>
</gene>
<dbReference type="SUPFAM" id="SSF159594">
    <property type="entry name" value="XCC0632-like"/>
    <property type="match status" value="1"/>
</dbReference>
<dbReference type="RefSeq" id="WP_163764794.1">
    <property type="nucleotide sequence ID" value="NZ_JAAGYR010000017.1"/>
</dbReference>
<keyword evidence="4" id="KW-1185">Reference proteome</keyword>
<dbReference type="InterPro" id="IPR005586">
    <property type="entry name" value="ABC_trans_aux"/>
</dbReference>
<evidence type="ECO:0000313" key="3">
    <source>
        <dbReference type="EMBL" id="NEN76352.1"/>
    </source>
</evidence>
<keyword evidence="1" id="KW-0732">Signal</keyword>
<proteinExistence type="predicted"/>
<feature type="chain" id="PRO_5026715486" description="ABC-type transport auxiliary lipoprotein component domain-containing protein" evidence="1">
    <location>
        <begin position="18"/>
        <end position="196"/>
    </location>
</feature>
<dbReference type="AlphaFoldDB" id="A0A6L9Y778"/>
<name>A0A6L9Y778_9BURK</name>
<feature type="domain" description="ABC-type transport auxiliary lipoprotein component" evidence="2">
    <location>
        <begin position="30"/>
        <end position="188"/>
    </location>
</feature>
<dbReference type="EMBL" id="JAAGYR010000017">
    <property type="protein sequence ID" value="NEN76352.1"/>
    <property type="molecule type" value="Genomic_DNA"/>
</dbReference>
<dbReference type="Proteomes" id="UP000477651">
    <property type="component" value="Unassembled WGS sequence"/>
</dbReference>
<reference evidence="3 4" key="1">
    <citation type="submission" date="2020-02" db="EMBL/GenBank/DDBJ databases">
        <title>Pelistega sp. NLN82 were isolated from wild rodents of the Hainan Island.</title>
        <authorList>
            <person name="Niu N."/>
            <person name="Zhou J."/>
        </authorList>
    </citation>
    <scope>NUCLEOTIDE SEQUENCE [LARGE SCALE GENOMIC DNA]</scope>
    <source>
        <strain evidence="3 4">NLN82</strain>
    </source>
</reference>
<feature type="signal peptide" evidence="1">
    <location>
        <begin position="1"/>
        <end position="17"/>
    </location>
</feature>
<organism evidence="3 4">
    <name type="scientific">Pelistega ratti</name>
    <dbReference type="NCBI Taxonomy" id="2652177"/>
    <lineage>
        <taxon>Bacteria</taxon>
        <taxon>Pseudomonadati</taxon>
        <taxon>Pseudomonadota</taxon>
        <taxon>Betaproteobacteria</taxon>
        <taxon>Burkholderiales</taxon>
        <taxon>Alcaligenaceae</taxon>
        <taxon>Pelistega</taxon>
    </lineage>
</organism>
<dbReference type="Pfam" id="PF03886">
    <property type="entry name" value="ABC_trans_aux"/>
    <property type="match status" value="1"/>
</dbReference>
<evidence type="ECO:0000256" key="1">
    <source>
        <dbReference type="SAM" id="SignalP"/>
    </source>
</evidence>